<evidence type="ECO:0000256" key="1">
    <source>
        <dbReference type="ARBA" id="ARBA00004651"/>
    </source>
</evidence>
<dbReference type="SMART" id="SM00155">
    <property type="entry name" value="PLDc"/>
    <property type="match status" value="2"/>
</dbReference>
<reference evidence="15" key="1">
    <citation type="submission" date="2016-10" db="EMBL/GenBank/DDBJ databases">
        <title>Draft Genome Sequence of Nocardioides luteus Strain BAFB, an Alkane-Degrading Bacterium Isolated from JP-7 Polluted Soil.</title>
        <authorList>
            <person name="Brown L."/>
            <person name="Ruiz O.N."/>
            <person name="Gunasekera T."/>
        </authorList>
    </citation>
    <scope>NUCLEOTIDE SEQUENCE [LARGE SCALE GENOMIC DNA]</scope>
    <source>
        <strain evidence="15">BAFB</strain>
    </source>
</reference>
<dbReference type="GO" id="GO:0008808">
    <property type="term" value="F:cardiolipin synthase activity"/>
    <property type="evidence" value="ECO:0007669"/>
    <property type="project" value="UniProtKB-UniRule"/>
</dbReference>
<evidence type="ECO:0000256" key="3">
    <source>
        <dbReference type="ARBA" id="ARBA00022516"/>
    </source>
</evidence>
<evidence type="ECO:0000256" key="12">
    <source>
        <dbReference type="NCBIfam" id="TIGR04265"/>
    </source>
</evidence>
<dbReference type="PROSITE" id="PS50035">
    <property type="entry name" value="PLD"/>
    <property type="match status" value="2"/>
</dbReference>
<keyword evidence="6" id="KW-0677">Repeat</keyword>
<keyword evidence="7 13" id="KW-1133">Transmembrane helix</keyword>
<keyword evidence="3" id="KW-0444">Lipid biosynthesis</keyword>
<dbReference type="GO" id="GO:0005886">
    <property type="term" value="C:plasma membrane"/>
    <property type="evidence" value="ECO:0007669"/>
    <property type="project" value="UniProtKB-SubCell"/>
</dbReference>
<dbReference type="AlphaFoldDB" id="A0A1J4N7C9"/>
<proteinExistence type="predicted"/>
<feature type="domain" description="PLD phosphodiesterase" evidence="14">
    <location>
        <begin position="216"/>
        <end position="243"/>
    </location>
</feature>
<dbReference type="InterPro" id="IPR022924">
    <property type="entry name" value="Cardiolipin_synthase"/>
</dbReference>
<feature type="domain" description="PLD phosphodiesterase" evidence="14">
    <location>
        <begin position="401"/>
        <end position="428"/>
    </location>
</feature>
<evidence type="ECO:0000256" key="2">
    <source>
        <dbReference type="ARBA" id="ARBA00022475"/>
    </source>
</evidence>
<keyword evidence="5 13" id="KW-0812">Transmembrane</keyword>
<dbReference type="EC" id="2.7.8.-" evidence="12"/>
<sequence>MTVTGVMGTSIYIIDLLVKVVALGVVPKNRRPGSAMAWLLAIFLIPGVGLIGYLLLGQTRLDRRRHERQRALNEEVTRYVAGLPRPPFPDSLSQVDATTIELNERLGSLPATPGNQVELIADYRGSIEAMTAAVDQAEHYVHVQFYITACDHMTEPFFDALDRATARGVSVRLLLDHLGSRGIPVWRQLVKRLDASAIDWHRLLPIDPLRGQIRRPDLRNHRKLLVVDGRVAFTGSQNLIEPGYDKPKNHRAGREWVELTARIEGPLVSALNVVFASDWNTETGELLRSELAVSSSVWVSSEPVGDVTGQIVPSGPGVDAENNLRAFTSLIYAAKDRISITSPYFVPDESLLYAVTTAARRGVAVELFVSEGKDQFMVYHAQRSYYEALLEAGVRIYLYPKPAVLHSKHFSIDDEVAVLGSSNMDMRSFALNYEVSLMLFDGDPVAQLRKVEDGYRAISRELLLEEWLARPRVAAYVDNVLRLTAALQ</sequence>
<dbReference type="RefSeq" id="WP_045548524.1">
    <property type="nucleotide sequence ID" value="NZ_JZDQ02000014.1"/>
</dbReference>
<dbReference type="InterPro" id="IPR027379">
    <property type="entry name" value="CLS_N"/>
</dbReference>
<keyword evidence="4" id="KW-0808">Transferase</keyword>
<dbReference type="PANTHER" id="PTHR21248:SF22">
    <property type="entry name" value="PHOSPHOLIPASE D"/>
    <property type="match status" value="1"/>
</dbReference>
<comment type="caution">
    <text evidence="15">The sequence shown here is derived from an EMBL/GenBank/DDBJ whole genome shotgun (WGS) entry which is preliminary data.</text>
</comment>
<accession>A0A1J4N7C9</accession>
<evidence type="ECO:0000256" key="8">
    <source>
        <dbReference type="ARBA" id="ARBA00023098"/>
    </source>
</evidence>
<keyword evidence="11" id="KW-1208">Phospholipid metabolism</keyword>
<keyword evidence="16" id="KW-1185">Reference proteome</keyword>
<feature type="transmembrane region" description="Helical" evidence="13">
    <location>
        <begin position="6"/>
        <end position="26"/>
    </location>
</feature>
<dbReference type="Pfam" id="PF13091">
    <property type="entry name" value="PLDc_2"/>
    <property type="match status" value="2"/>
</dbReference>
<evidence type="ECO:0000256" key="9">
    <source>
        <dbReference type="ARBA" id="ARBA00023136"/>
    </source>
</evidence>
<evidence type="ECO:0000256" key="13">
    <source>
        <dbReference type="SAM" id="Phobius"/>
    </source>
</evidence>
<dbReference type="Pfam" id="PF13396">
    <property type="entry name" value="PLDc_N"/>
    <property type="match status" value="1"/>
</dbReference>
<dbReference type="CDD" id="cd09158">
    <property type="entry name" value="PLDc_EcCLS_like_2"/>
    <property type="match status" value="1"/>
</dbReference>
<keyword evidence="9 13" id="KW-0472">Membrane</keyword>
<evidence type="ECO:0000313" key="16">
    <source>
        <dbReference type="Proteomes" id="UP000033772"/>
    </source>
</evidence>
<evidence type="ECO:0000256" key="7">
    <source>
        <dbReference type="ARBA" id="ARBA00022989"/>
    </source>
</evidence>
<dbReference type="Gene3D" id="3.30.870.10">
    <property type="entry name" value="Endonuclease Chain A"/>
    <property type="match status" value="2"/>
</dbReference>
<evidence type="ECO:0000259" key="14">
    <source>
        <dbReference type="PROSITE" id="PS50035"/>
    </source>
</evidence>
<feature type="transmembrane region" description="Helical" evidence="13">
    <location>
        <begin position="38"/>
        <end position="56"/>
    </location>
</feature>
<keyword evidence="2" id="KW-1003">Cell membrane</keyword>
<organism evidence="15 16">
    <name type="scientific">Nocardioides luteus</name>
    <dbReference type="NCBI Taxonomy" id="1844"/>
    <lineage>
        <taxon>Bacteria</taxon>
        <taxon>Bacillati</taxon>
        <taxon>Actinomycetota</taxon>
        <taxon>Actinomycetes</taxon>
        <taxon>Propionibacteriales</taxon>
        <taxon>Nocardioidaceae</taxon>
        <taxon>Nocardioides</taxon>
    </lineage>
</organism>
<dbReference type="NCBIfam" id="TIGR04265">
    <property type="entry name" value="bac_cardiolipin"/>
    <property type="match status" value="1"/>
</dbReference>
<dbReference type="EMBL" id="JZDQ02000014">
    <property type="protein sequence ID" value="OIJ26560.1"/>
    <property type="molecule type" value="Genomic_DNA"/>
</dbReference>
<dbReference type="STRING" id="1844.UG56_011325"/>
<evidence type="ECO:0000256" key="4">
    <source>
        <dbReference type="ARBA" id="ARBA00022679"/>
    </source>
</evidence>
<dbReference type="InterPro" id="IPR001736">
    <property type="entry name" value="PLipase_D/transphosphatidylase"/>
</dbReference>
<name>A0A1J4N7C9_9ACTN</name>
<dbReference type="SUPFAM" id="SSF56024">
    <property type="entry name" value="Phospholipase D/nuclease"/>
    <property type="match status" value="2"/>
</dbReference>
<evidence type="ECO:0000256" key="11">
    <source>
        <dbReference type="ARBA" id="ARBA00023264"/>
    </source>
</evidence>
<dbReference type="OrthoDB" id="9762009at2"/>
<dbReference type="GO" id="GO:0032049">
    <property type="term" value="P:cardiolipin biosynthetic process"/>
    <property type="evidence" value="ECO:0007669"/>
    <property type="project" value="UniProtKB-UniRule"/>
</dbReference>
<evidence type="ECO:0000313" key="15">
    <source>
        <dbReference type="EMBL" id="OIJ26560.1"/>
    </source>
</evidence>
<dbReference type="Proteomes" id="UP000033772">
    <property type="component" value="Unassembled WGS sequence"/>
</dbReference>
<dbReference type="InterPro" id="IPR025202">
    <property type="entry name" value="PLD-like_dom"/>
</dbReference>
<dbReference type="PANTHER" id="PTHR21248">
    <property type="entry name" value="CARDIOLIPIN SYNTHASE"/>
    <property type="match status" value="1"/>
</dbReference>
<evidence type="ECO:0000256" key="6">
    <source>
        <dbReference type="ARBA" id="ARBA00022737"/>
    </source>
</evidence>
<keyword evidence="8" id="KW-0443">Lipid metabolism</keyword>
<keyword evidence="10" id="KW-0594">Phospholipid biosynthesis</keyword>
<comment type="subcellular location">
    <subcellularLocation>
        <location evidence="1">Cell membrane</location>
        <topology evidence="1">Multi-pass membrane protein</topology>
    </subcellularLocation>
</comment>
<gene>
    <name evidence="15" type="ORF">UG56_011325</name>
</gene>
<protein>
    <recommendedName>
        <fullName evidence="12">Cardiolipin synthase</fullName>
        <ecNumber evidence="12">2.7.8.-</ecNumber>
    </recommendedName>
</protein>
<evidence type="ECO:0000256" key="5">
    <source>
        <dbReference type="ARBA" id="ARBA00022692"/>
    </source>
</evidence>
<evidence type="ECO:0000256" key="10">
    <source>
        <dbReference type="ARBA" id="ARBA00023209"/>
    </source>
</evidence>